<evidence type="ECO:0000313" key="3">
    <source>
        <dbReference type="EMBL" id="ATY85874.1"/>
    </source>
</evidence>
<feature type="chain" id="PRO_5039420353" description="DUF5666 domain-containing protein" evidence="2">
    <location>
        <begin position="18"/>
        <end position="241"/>
    </location>
</feature>
<feature type="signal peptide" evidence="2">
    <location>
        <begin position="1"/>
        <end position="17"/>
    </location>
</feature>
<evidence type="ECO:0000256" key="1">
    <source>
        <dbReference type="SAM" id="MobiDB-lite"/>
    </source>
</evidence>
<organism evidence="3 4">
    <name type="scientific">Kyrpidia spormannii</name>
    <dbReference type="NCBI Taxonomy" id="2055160"/>
    <lineage>
        <taxon>Bacteria</taxon>
        <taxon>Bacillati</taxon>
        <taxon>Bacillota</taxon>
        <taxon>Bacilli</taxon>
        <taxon>Bacillales</taxon>
        <taxon>Alicyclobacillaceae</taxon>
        <taxon>Kyrpidia</taxon>
    </lineage>
</organism>
<proteinExistence type="predicted"/>
<dbReference type="OrthoDB" id="9822733at2"/>
<protein>
    <recommendedName>
        <fullName evidence="5">DUF5666 domain-containing protein</fullName>
    </recommendedName>
</protein>
<feature type="region of interest" description="Disordered" evidence="1">
    <location>
        <begin position="122"/>
        <end position="241"/>
    </location>
</feature>
<dbReference type="EMBL" id="CP024955">
    <property type="protein sequence ID" value="ATY85874.1"/>
    <property type="molecule type" value="Genomic_DNA"/>
</dbReference>
<keyword evidence="2" id="KW-0732">Signal</keyword>
<dbReference type="KEGG" id="kyr:CVV65_13835"/>
<name>A0A2K8N976_9BACL</name>
<gene>
    <name evidence="3" type="ORF">CVV65_13835</name>
</gene>
<dbReference type="RefSeq" id="WP_100668628.1">
    <property type="nucleotide sequence ID" value="NZ_CP024955.1"/>
</dbReference>
<keyword evidence="4" id="KW-1185">Reference proteome</keyword>
<evidence type="ECO:0008006" key="5">
    <source>
        <dbReference type="Google" id="ProtNLM"/>
    </source>
</evidence>
<feature type="compositionally biased region" description="Low complexity" evidence="1">
    <location>
        <begin position="126"/>
        <end position="135"/>
    </location>
</feature>
<reference evidence="4" key="1">
    <citation type="submission" date="2017-11" db="EMBL/GenBank/DDBJ databases">
        <title>Complete Genome Sequence of Kyrpidia sp. Strain EA-1, a thermophilic, hydrogen-oxidizing Bacterium, isolated from the Azores.</title>
        <authorList>
            <person name="Reiner J.E."/>
            <person name="Lapp C.J."/>
            <person name="Bunk B."/>
            <person name="Gescher J."/>
        </authorList>
    </citation>
    <scope>NUCLEOTIDE SEQUENCE [LARGE SCALE GENOMIC DNA]</scope>
    <source>
        <strain evidence="4">EA-1</strain>
    </source>
</reference>
<evidence type="ECO:0000256" key="2">
    <source>
        <dbReference type="SAM" id="SignalP"/>
    </source>
</evidence>
<accession>A0A2K8N976</accession>
<evidence type="ECO:0000313" key="4">
    <source>
        <dbReference type="Proteomes" id="UP000231932"/>
    </source>
</evidence>
<feature type="compositionally biased region" description="Pro residues" evidence="1">
    <location>
        <begin position="220"/>
        <end position="230"/>
    </location>
</feature>
<sequence>MKTAMAAGALMASFVGAVPGLTAGPAVGSGAQAPVDPVWRDVVIQGQVTEVQPGWATVKADDWRPTCPPGKVCTLYIMLGPTYRVDTSTAEFQTSFGQPIGQGELFVGERVVIYGVVPEVPGQKGGPAASKSPAPGSGGAPKAGAATQGSPSDSVPFLTPAAPPEMSAPSQGAATAGGGASVSTPPSANADIALPQPAGNGDPSKPLLLRARIIEEIQPSPQPLPKPLPEQPSAGAQAAGQ</sequence>
<dbReference type="Proteomes" id="UP000231932">
    <property type="component" value="Chromosome"/>
</dbReference>
<dbReference type="AlphaFoldDB" id="A0A2K8N976"/>